<dbReference type="Proteomes" id="UP000011778">
    <property type="component" value="Unassembled WGS sequence"/>
</dbReference>
<dbReference type="AlphaFoldDB" id="M3ICR9"/>
<evidence type="ECO:0000256" key="1">
    <source>
        <dbReference type="SAM" id="Phobius"/>
    </source>
</evidence>
<evidence type="ECO:0008006" key="4">
    <source>
        <dbReference type="Google" id="ProtNLM"/>
    </source>
</evidence>
<sequence>MEMNFISIEFLLFFLVFYLLYWNIPAKSRKYLLIVGSAFFYSIFSLNFYFISF</sequence>
<evidence type="ECO:0000313" key="2">
    <source>
        <dbReference type="EMBL" id="EMG19113.1"/>
    </source>
</evidence>
<name>M3ICR9_LEPIT</name>
<reference evidence="2 3" key="1">
    <citation type="submission" date="2013-02" db="EMBL/GenBank/DDBJ databases">
        <authorList>
            <person name="Harkins D.M."/>
            <person name="Durkin A.S."/>
            <person name="Brinkac L.M."/>
            <person name="Haft D.H."/>
            <person name="Selengut J.D."/>
            <person name="Sanka R."/>
            <person name="DePew J."/>
            <person name="Purushe J."/>
            <person name="Tulsiani S.M."/>
            <person name="Graham G.C."/>
            <person name="Burns M.-A."/>
            <person name="Dohnt M.F."/>
            <person name="Smythe L.D."/>
            <person name="McKay D.B."/>
            <person name="Craig S.B."/>
            <person name="Vinetz J.M."/>
            <person name="Sutton G.G."/>
            <person name="Nierman W.C."/>
            <person name="Fouts D.E."/>
        </authorList>
    </citation>
    <scope>NUCLEOTIDE SEQUENCE [LARGE SCALE GENOMIC DNA]</scope>
    <source>
        <strain evidence="2 3">LT2050</strain>
    </source>
</reference>
<keyword evidence="1" id="KW-1133">Transmembrane helix</keyword>
<keyword evidence="1" id="KW-0812">Transmembrane</keyword>
<keyword evidence="1" id="KW-0472">Membrane</keyword>
<gene>
    <name evidence="2" type="ORF">LEP1GSC150_3798</name>
</gene>
<feature type="transmembrane region" description="Helical" evidence="1">
    <location>
        <begin position="31"/>
        <end position="51"/>
    </location>
</feature>
<proteinExistence type="predicted"/>
<feature type="transmembrane region" description="Helical" evidence="1">
    <location>
        <begin position="6"/>
        <end position="24"/>
    </location>
</feature>
<protein>
    <recommendedName>
        <fullName evidence="4">Alginate O-acetyltransferase AlgI domain protein</fullName>
    </recommendedName>
</protein>
<accession>M3ICR9</accession>
<dbReference type="EMBL" id="AFMD02000563">
    <property type="protein sequence ID" value="EMG19113.1"/>
    <property type="molecule type" value="Genomic_DNA"/>
</dbReference>
<evidence type="ECO:0000313" key="3">
    <source>
        <dbReference type="Proteomes" id="UP000011778"/>
    </source>
</evidence>
<comment type="caution">
    <text evidence="2">The sequence shown here is derived from an EMBL/GenBank/DDBJ whole genome shotgun (WGS) entry which is preliminary data.</text>
</comment>
<organism evidence="2 3">
    <name type="scientific">Leptospira interrogans serovar Copenhageni str. LT2050</name>
    <dbReference type="NCBI Taxonomy" id="1001598"/>
    <lineage>
        <taxon>Bacteria</taxon>
        <taxon>Pseudomonadati</taxon>
        <taxon>Spirochaetota</taxon>
        <taxon>Spirochaetia</taxon>
        <taxon>Leptospirales</taxon>
        <taxon>Leptospiraceae</taxon>
        <taxon>Leptospira</taxon>
    </lineage>
</organism>